<protein>
    <submittedName>
        <fullName evidence="1">Uncharacterized protein</fullName>
    </submittedName>
</protein>
<dbReference type="EMBL" id="JACIDO010000014">
    <property type="protein sequence ID" value="MBB3937988.1"/>
    <property type="molecule type" value="Genomic_DNA"/>
</dbReference>
<proteinExistence type="predicted"/>
<evidence type="ECO:0000313" key="2">
    <source>
        <dbReference type="Proteomes" id="UP000531216"/>
    </source>
</evidence>
<dbReference type="RefSeq" id="WP_090965921.1">
    <property type="nucleotide sequence ID" value="NZ_FOOA01000022.1"/>
</dbReference>
<accession>A0A7W6BTZ6</accession>
<organism evidence="1 2">
    <name type="scientific">Aureimonas phyllosphaerae</name>
    <dbReference type="NCBI Taxonomy" id="1166078"/>
    <lineage>
        <taxon>Bacteria</taxon>
        <taxon>Pseudomonadati</taxon>
        <taxon>Pseudomonadota</taxon>
        <taxon>Alphaproteobacteria</taxon>
        <taxon>Hyphomicrobiales</taxon>
        <taxon>Aurantimonadaceae</taxon>
        <taxon>Aureimonas</taxon>
    </lineage>
</organism>
<dbReference type="Proteomes" id="UP000531216">
    <property type="component" value="Unassembled WGS sequence"/>
</dbReference>
<keyword evidence="2" id="KW-1185">Reference proteome</keyword>
<dbReference type="OrthoDB" id="8482067at2"/>
<comment type="caution">
    <text evidence="1">The sequence shown here is derived from an EMBL/GenBank/DDBJ whole genome shotgun (WGS) entry which is preliminary data.</text>
</comment>
<gene>
    <name evidence="1" type="ORF">GGR05_004158</name>
</gene>
<reference evidence="1 2" key="1">
    <citation type="submission" date="2020-08" db="EMBL/GenBank/DDBJ databases">
        <title>Genomic Encyclopedia of Type Strains, Phase IV (KMG-IV): sequencing the most valuable type-strain genomes for metagenomic binning, comparative biology and taxonomic classification.</title>
        <authorList>
            <person name="Goeker M."/>
        </authorList>
    </citation>
    <scope>NUCLEOTIDE SEQUENCE [LARGE SCALE GENOMIC DNA]</scope>
    <source>
        <strain evidence="1 2">DSM 25024</strain>
    </source>
</reference>
<dbReference type="AlphaFoldDB" id="A0A7W6BTZ6"/>
<evidence type="ECO:0000313" key="1">
    <source>
        <dbReference type="EMBL" id="MBB3937988.1"/>
    </source>
</evidence>
<name>A0A7W6BTZ6_9HYPH</name>
<sequence length="134" mass="14936">MDEEDFRALIELVAEELTLSGAADLADERHYTVTDLETGETKLSDPPKRLVEMLSAFERYIAIQDRTVAEASLARILGAVRNEGPTRVVVELADDRGPREINLAEAPDLAEVRHDINHIINRLMEDGFGYGDDT</sequence>